<keyword evidence="3" id="KW-1185">Reference proteome</keyword>
<evidence type="ECO:0000259" key="1">
    <source>
        <dbReference type="Pfam" id="PF00149"/>
    </source>
</evidence>
<dbReference type="OrthoDB" id="384253at2"/>
<reference evidence="2 3" key="1">
    <citation type="journal article" date="2013" name="J. Mol. Microbiol. Biotechnol.">
        <title>Analysis of the Complete Genomes of Acholeplasma brassicae , A. palmae and A. laidlawii and Their Comparison to the Obligate Parasites from ' Candidatus Phytoplasma'.</title>
        <authorList>
            <person name="Kube M."/>
            <person name="Siewert C."/>
            <person name="Migdoll A.M."/>
            <person name="Duduk B."/>
            <person name="Holz S."/>
            <person name="Rabus R."/>
            <person name="Seemuller E."/>
            <person name="Mitrovic J."/>
            <person name="Muller I."/>
            <person name="Buttner C."/>
            <person name="Reinhardt R."/>
        </authorList>
    </citation>
    <scope>NUCLEOTIDE SEQUENCE [LARGE SCALE GENOMIC DNA]</scope>
    <source>
        <strain evidence="2 3">J233</strain>
    </source>
</reference>
<dbReference type="Proteomes" id="UP000032740">
    <property type="component" value="Chromosome"/>
</dbReference>
<dbReference type="GO" id="GO:0110154">
    <property type="term" value="P:RNA decapping"/>
    <property type="evidence" value="ECO:0007669"/>
    <property type="project" value="TreeGrafter"/>
</dbReference>
<dbReference type="AlphaFoldDB" id="U4KKE8"/>
<dbReference type="RefSeq" id="WP_026658095.1">
    <property type="nucleotide sequence ID" value="NC_022538.1"/>
</dbReference>
<dbReference type="KEGG" id="apal:BN85406170"/>
<dbReference type="InterPro" id="IPR050126">
    <property type="entry name" value="Ap4A_hydrolase"/>
</dbReference>
<dbReference type="InterPro" id="IPR029052">
    <property type="entry name" value="Metallo-depent_PP-like"/>
</dbReference>
<name>U4KKE8_ALTPJ</name>
<feature type="domain" description="Calcineurin-like phosphoesterase" evidence="1">
    <location>
        <begin position="5"/>
        <end position="187"/>
    </location>
</feature>
<evidence type="ECO:0000313" key="3">
    <source>
        <dbReference type="Proteomes" id="UP000032740"/>
    </source>
</evidence>
<sequence>MKKYFVFSDAHGNYDAMIEGFKKANFDSENKDHYLVGLGDFFDRGNQNDLVLNYLLEMDRKNKLYAIRGNHDDFLYDLLENKSDGKFHAYYHGLDKTIENLSGMPIYSFFENNLEHVKKIKENYPDLISLLSKMKDHYVIGNYMLTHAGFTENKRGFWEIYNMSNTIDFIKKYPYDDYIQIFGHWHASDLNKIYLNKKMIGEPFIYKNFIGIDACSIKTNKIFILVIELENGHAKITDIIK</sequence>
<gene>
    <name evidence="2" type="ORF">BN85406170</name>
</gene>
<dbReference type="GO" id="GO:0008803">
    <property type="term" value="F:bis(5'-nucleosyl)-tetraphosphatase (symmetrical) activity"/>
    <property type="evidence" value="ECO:0007669"/>
    <property type="project" value="TreeGrafter"/>
</dbReference>
<dbReference type="EMBL" id="FO681347">
    <property type="protein sequence ID" value="CCV64194.1"/>
    <property type="molecule type" value="Genomic_DNA"/>
</dbReference>
<accession>U4KKE8</accession>
<protein>
    <submittedName>
        <fullName evidence="2">Metallophosphoesterase</fullName>
    </submittedName>
</protein>
<dbReference type="GO" id="GO:0016791">
    <property type="term" value="F:phosphatase activity"/>
    <property type="evidence" value="ECO:0007669"/>
    <property type="project" value="TreeGrafter"/>
</dbReference>
<dbReference type="SUPFAM" id="SSF56300">
    <property type="entry name" value="Metallo-dependent phosphatases"/>
    <property type="match status" value="1"/>
</dbReference>
<dbReference type="HOGENOM" id="CLU_023125_4_0_14"/>
<dbReference type="Pfam" id="PF00149">
    <property type="entry name" value="Metallophos"/>
    <property type="match status" value="1"/>
</dbReference>
<proteinExistence type="predicted"/>
<organism evidence="2 3">
    <name type="scientific">Alteracholeplasma palmae (strain ATCC 49389 / J233)</name>
    <name type="common">Acholeplasma palmae</name>
    <dbReference type="NCBI Taxonomy" id="1318466"/>
    <lineage>
        <taxon>Bacteria</taxon>
        <taxon>Bacillati</taxon>
        <taxon>Mycoplasmatota</taxon>
        <taxon>Mollicutes</taxon>
        <taxon>Acholeplasmatales</taxon>
        <taxon>Acholeplasmataceae</taxon>
        <taxon>Acholeplasma</taxon>
    </lineage>
</organism>
<dbReference type="STRING" id="1318466.BN85406170"/>
<dbReference type="InterPro" id="IPR004843">
    <property type="entry name" value="Calcineurin-like_PHP"/>
</dbReference>
<evidence type="ECO:0000313" key="2">
    <source>
        <dbReference type="EMBL" id="CCV64194.1"/>
    </source>
</evidence>
<dbReference type="PANTHER" id="PTHR42850">
    <property type="entry name" value="METALLOPHOSPHOESTERASE"/>
    <property type="match status" value="1"/>
</dbReference>
<dbReference type="GO" id="GO:0005737">
    <property type="term" value="C:cytoplasm"/>
    <property type="evidence" value="ECO:0007669"/>
    <property type="project" value="TreeGrafter"/>
</dbReference>
<dbReference type="PANTHER" id="PTHR42850:SF4">
    <property type="entry name" value="ZINC-DEPENDENT ENDOPOLYPHOSPHATASE"/>
    <property type="match status" value="1"/>
</dbReference>
<dbReference type="Gene3D" id="3.60.21.10">
    <property type="match status" value="1"/>
</dbReference>